<protein>
    <submittedName>
        <fullName evidence="4">DUF4115 domain-containing protein</fullName>
    </submittedName>
</protein>
<dbReference type="InterPro" id="IPR025194">
    <property type="entry name" value="RodZ-like_C"/>
</dbReference>
<keyword evidence="2" id="KW-0812">Transmembrane</keyword>
<organism evidence="4 5">
    <name type="scientific">Methylophilus aquaticus</name>
    <dbReference type="NCBI Taxonomy" id="1971610"/>
    <lineage>
        <taxon>Bacteria</taxon>
        <taxon>Pseudomonadati</taxon>
        <taxon>Pseudomonadota</taxon>
        <taxon>Betaproteobacteria</taxon>
        <taxon>Nitrosomonadales</taxon>
        <taxon>Methylophilaceae</taxon>
        <taxon>Methylophilus</taxon>
    </lineage>
</organism>
<reference evidence="5" key="1">
    <citation type="journal article" date="2019" name="Int. J. Syst. Evol. Microbiol.">
        <title>The Global Catalogue of Microorganisms (GCM) 10K type strain sequencing project: providing services to taxonomists for standard genome sequencing and annotation.</title>
        <authorList>
            <consortium name="The Broad Institute Genomics Platform"/>
            <consortium name="The Broad Institute Genome Sequencing Center for Infectious Disease"/>
            <person name="Wu L."/>
            <person name="Ma J."/>
        </authorList>
    </citation>
    <scope>NUCLEOTIDE SEQUENCE [LARGE SCALE GENOMIC DNA]</scope>
    <source>
        <strain evidence="5">VKM B-3159</strain>
    </source>
</reference>
<dbReference type="RefSeq" id="WP_306390166.1">
    <property type="nucleotide sequence ID" value="NZ_JAVCAP010000022.1"/>
</dbReference>
<dbReference type="Proteomes" id="UP001225906">
    <property type="component" value="Unassembled WGS sequence"/>
</dbReference>
<dbReference type="InterPro" id="IPR050400">
    <property type="entry name" value="Bact_Cytoskel_RodZ"/>
</dbReference>
<dbReference type="InterPro" id="IPR001387">
    <property type="entry name" value="Cro/C1-type_HTH"/>
</dbReference>
<evidence type="ECO:0000256" key="1">
    <source>
        <dbReference type="SAM" id="MobiDB-lite"/>
    </source>
</evidence>
<accession>A0ABT9JVA6</accession>
<dbReference type="PANTHER" id="PTHR34475:SF1">
    <property type="entry name" value="CYTOSKELETON PROTEIN RODZ"/>
    <property type="match status" value="1"/>
</dbReference>
<name>A0ABT9JVA6_9PROT</name>
<feature type="domain" description="Cytoskeleton protein RodZ-like C-terminal" evidence="3">
    <location>
        <begin position="335"/>
        <end position="404"/>
    </location>
</feature>
<dbReference type="Pfam" id="PF13413">
    <property type="entry name" value="HTH_25"/>
    <property type="match status" value="1"/>
</dbReference>
<dbReference type="CDD" id="cd00093">
    <property type="entry name" value="HTH_XRE"/>
    <property type="match status" value="1"/>
</dbReference>
<keyword evidence="2" id="KW-0472">Membrane</keyword>
<dbReference type="EMBL" id="JAVCAP010000022">
    <property type="protein sequence ID" value="MDP8568446.1"/>
    <property type="molecule type" value="Genomic_DNA"/>
</dbReference>
<keyword evidence="5" id="KW-1185">Reference proteome</keyword>
<sequence>MAEDQAKVGTEAPTGADKPKRTRKRKADTEKMSEQAFQVAADMQHSDIHLPSMIADATDMPNTETAHTQAPEEYAAAMAMENAPTQAPAVIITGSACGGQLKAAREALGLSIHEVSGQLRLGISQIQAIEQDDFAKLPQQSIVRGFIRNYARLLKVEAEPILAAYQRLVPTEAPLPLSVKSNANTSVIGKTHRPVRPQRYINLLIFLLLLSILTYFYINHIKPQTQKEATLPLDAGNISQSAEHIELPAPAVTTPIEESANNNIQPAPVVEGGPAETTPAISGEGQPVHETASTPATLSGQPLENTVVSTPTPAASNTPLTTLKAVNPTKTQLAFKVTEDSWIRVEDGQGNKVFSEVLTAGTERSITVEKPLSITVGHASGTQLSIDNQPYDLSQATRGRVARIQLK</sequence>
<feature type="region of interest" description="Disordered" evidence="1">
    <location>
        <begin position="263"/>
        <end position="320"/>
    </location>
</feature>
<evidence type="ECO:0000256" key="2">
    <source>
        <dbReference type="SAM" id="Phobius"/>
    </source>
</evidence>
<dbReference type="InterPro" id="IPR010982">
    <property type="entry name" value="Lambda_DNA-bd_dom_sf"/>
</dbReference>
<proteinExistence type="predicted"/>
<dbReference type="Pfam" id="PF13464">
    <property type="entry name" value="RodZ_C"/>
    <property type="match status" value="1"/>
</dbReference>
<evidence type="ECO:0000259" key="3">
    <source>
        <dbReference type="Pfam" id="PF13464"/>
    </source>
</evidence>
<feature type="compositionally biased region" description="Polar residues" evidence="1">
    <location>
        <begin position="291"/>
        <end position="320"/>
    </location>
</feature>
<keyword evidence="2" id="KW-1133">Transmembrane helix</keyword>
<evidence type="ECO:0000313" key="5">
    <source>
        <dbReference type="Proteomes" id="UP001225906"/>
    </source>
</evidence>
<dbReference type="PANTHER" id="PTHR34475">
    <property type="match status" value="1"/>
</dbReference>
<evidence type="ECO:0000313" key="4">
    <source>
        <dbReference type="EMBL" id="MDP8568446.1"/>
    </source>
</evidence>
<feature type="region of interest" description="Disordered" evidence="1">
    <location>
        <begin position="1"/>
        <end position="32"/>
    </location>
</feature>
<feature type="transmembrane region" description="Helical" evidence="2">
    <location>
        <begin position="200"/>
        <end position="218"/>
    </location>
</feature>
<comment type="caution">
    <text evidence="4">The sequence shown here is derived from an EMBL/GenBank/DDBJ whole genome shotgun (WGS) entry which is preliminary data.</text>
</comment>
<gene>
    <name evidence="4" type="ORF">Q9291_11355</name>
</gene>
<dbReference type="Gene3D" id="1.10.260.40">
    <property type="entry name" value="lambda repressor-like DNA-binding domains"/>
    <property type="match status" value="1"/>
</dbReference>